<evidence type="ECO:0000256" key="2">
    <source>
        <dbReference type="ARBA" id="ARBA00010312"/>
    </source>
</evidence>
<evidence type="ECO:0000256" key="5">
    <source>
        <dbReference type="ARBA" id="ARBA00023002"/>
    </source>
</evidence>
<dbReference type="Pfam" id="PF00384">
    <property type="entry name" value="Molybdopterin"/>
    <property type="match status" value="1"/>
</dbReference>
<dbReference type="Gene3D" id="2.40.40.20">
    <property type="match status" value="1"/>
</dbReference>
<dbReference type="InterPro" id="IPR006657">
    <property type="entry name" value="MoPterin_dinucl-bd_dom"/>
</dbReference>
<dbReference type="InterPro" id="IPR006656">
    <property type="entry name" value="Mopterin_OxRdtase"/>
</dbReference>
<dbReference type="Gene3D" id="3.90.55.10">
    <property type="entry name" value="Dimethylsulfoxide Reductase, domain 3"/>
    <property type="match status" value="1"/>
</dbReference>
<accession>A0A7T6Z0G8</accession>
<dbReference type="GO" id="GO:0043546">
    <property type="term" value="F:molybdopterin cofactor binding"/>
    <property type="evidence" value="ECO:0007669"/>
    <property type="project" value="InterPro"/>
</dbReference>
<dbReference type="GO" id="GO:0009061">
    <property type="term" value="P:anaerobic respiration"/>
    <property type="evidence" value="ECO:0007669"/>
    <property type="project" value="TreeGrafter"/>
</dbReference>
<dbReference type="RefSeq" id="WP_200126980.1">
    <property type="nucleotide sequence ID" value="NZ_CP054705.1"/>
</dbReference>
<sequence length="774" mass="85947">MKSNKAFVATHWGSYQVKIRNEVVENVQASRKDSNPSFIGELLYDITDSDYRIAQPMVRAGYLKGDANHRQSRGKDSFVPVSWEEGLDLAASALKNAKDRAGNRGIYGGSYGWASAGRFHHAISQVKRFLNTIGGFTSKVNSYSAAAAEVITPHVIGSNLYNVTHLLNLNEVAKHGDFLIAFGGINEYNNQVVPGGVVNHRDRDAIERLIEARTEVISISPLRSDTPSDLPVEWMTPRPCTDVAIMLAIAHYLETENKVDLDFIDRYTVGYDKFKAYLLGRNDGIAKDSAWAAIVTGISADDIKHLAAKFSNARCPVIQVTQSVQRSEHGEQSYWLAITLAAMVGSIGKPGGGVGLIANASGFSVHGRPPFKWESFPQGENPVSQSIPVARIADMLLNPGESYTYNGELKTYPDIELIYWAGGNPFHHHQDLNKLRRAWRKPETVIVNESVWTATARHADIVFPVTTFLERNDFVCGWGSYISPSKKALENYGQSRNDFEIFCGLAERLGVLEEFSEGLDEMTWLETLYQDSRSNAKEVGIDLPPFDEFWEKGEPINFESQIPEQDTFMSQFRRDPQGYPLSTPSGKIEIYSSTIDSFGYSDCGGYPQWYDKRELLGGSRAKDFPLHMISHQPRNKLHSQLDFGKFSRKDKTNGRETVTLNPTDASARGIEDGMIVRIFNDRGACLAGARLSHDIMRAVIAIPTGAWYCPDEVEGPESLEYHGNPNALTLDLGTSSLAQGSIAHSCLVDIEPFYGFTPEIDVLLKPRFTSSTDL</sequence>
<dbReference type="GO" id="GO:0030151">
    <property type="term" value="F:molybdenum ion binding"/>
    <property type="evidence" value="ECO:0007669"/>
    <property type="project" value="TreeGrafter"/>
</dbReference>
<reference evidence="8 9" key="1">
    <citation type="submission" date="2020-06" db="EMBL/GenBank/DDBJ databases">
        <title>Genomic analysis of Salicibibacter sp. NKC5-3.</title>
        <authorList>
            <person name="Oh Y.J."/>
        </authorList>
    </citation>
    <scope>NUCLEOTIDE SEQUENCE [LARGE SCALE GENOMIC DNA]</scope>
    <source>
        <strain evidence="8 9">NKC5-3</strain>
    </source>
</reference>
<dbReference type="Gene3D" id="3.40.50.740">
    <property type="match status" value="1"/>
</dbReference>
<dbReference type="InterPro" id="IPR050612">
    <property type="entry name" value="Prok_Mopterin_Oxidored"/>
</dbReference>
<dbReference type="InterPro" id="IPR009010">
    <property type="entry name" value="Asp_de-COase-like_dom_sf"/>
</dbReference>
<dbReference type="PANTHER" id="PTHR43742:SF10">
    <property type="entry name" value="TRIMETHYLAMINE-N-OXIDE REDUCTASE 2"/>
    <property type="match status" value="1"/>
</dbReference>
<dbReference type="CDD" id="cd02793">
    <property type="entry name" value="MopB_CT_DMSOR-BSOR-TMAOR"/>
    <property type="match status" value="1"/>
</dbReference>
<dbReference type="AlphaFoldDB" id="A0A7T6Z0G8"/>
<proteinExistence type="inferred from homology"/>
<dbReference type="PANTHER" id="PTHR43742">
    <property type="entry name" value="TRIMETHYLAMINE-N-OXIDE REDUCTASE"/>
    <property type="match status" value="1"/>
</dbReference>
<comment type="cofactor">
    <cofactor evidence="1">
        <name>Mo-bis(molybdopterin guanine dinucleotide)</name>
        <dbReference type="ChEBI" id="CHEBI:60539"/>
    </cofactor>
</comment>
<dbReference type="KEGG" id="scia:HUG15_03240"/>
<dbReference type="GO" id="GO:0009055">
    <property type="term" value="F:electron transfer activity"/>
    <property type="evidence" value="ECO:0007669"/>
    <property type="project" value="TreeGrafter"/>
</dbReference>
<evidence type="ECO:0000259" key="6">
    <source>
        <dbReference type="Pfam" id="PF00384"/>
    </source>
</evidence>
<dbReference type="Pfam" id="PF01568">
    <property type="entry name" value="Molydop_binding"/>
    <property type="match status" value="1"/>
</dbReference>
<protein>
    <submittedName>
        <fullName evidence="8">Molybdopterin-dependent oxidoreductase</fullName>
    </submittedName>
</protein>
<dbReference type="GO" id="GO:0030288">
    <property type="term" value="C:outer membrane-bounded periplasmic space"/>
    <property type="evidence" value="ECO:0007669"/>
    <property type="project" value="TreeGrafter"/>
</dbReference>
<dbReference type="SUPFAM" id="SSF50692">
    <property type="entry name" value="ADC-like"/>
    <property type="match status" value="1"/>
</dbReference>
<gene>
    <name evidence="8" type="ORF">HUG15_03240</name>
</gene>
<dbReference type="EMBL" id="CP054705">
    <property type="protein sequence ID" value="QQK74715.1"/>
    <property type="molecule type" value="Genomic_DNA"/>
</dbReference>
<evidence type="ECO:0000256" key="4">
    <source>
        <dbReference type="ARBA" id="ARBA00022723"/>
    </source>
</evidence>
<comment type="similarity">
    <text evidence="2">Belongs to the prokaryotic molybdopterin-containing oxidoreductase family.</text>
</comment>
<evidence type="ECO:0000313" key="8">
    <source>
        <dbReference type="EMBL" id="QQK74715.1"/>
    </source>
</evidence>
<dbReference type="SUPFAM" id="SSF53706">
    <property type="entry name" value="Formate dehydrogenase/DMSO reductase, domains 1-3"/>
    <property type="match status" value="1"/>
</dbReference>
<keyword evidence="5" id="KW-0560">Oxidoreductase</keyword>
<dbReference type="Proteomes" id="UP000595823">
    <property type="component" value="Chromosome"/>
</dbReference>
<evidence type="ECO:0000256" key="3">
    <source>
        <dbReference type="ARBA" id="ARBA00022505"/>
    </source>
</evidence>
<dbReference type="InterPro" id="IPR041954">
    <property type="entry name" value="CT_DMSOR/BSOR/TMAOR"/>
</dbReference>
<dbReference type="GO" id="GO:0016491">
    <property type="term" value="F:oxidoreductase activity"/>
    <property type="evidence" value="ECO:0007669"/>
    <property type="project" value="UniProtKB-KW"/>
</dbReference>
<evidence type="ECO:0000259" key="7">
    <source>
        <dbReference type="Pfam" id="PF01568"/>
    </source>
</evidence>
<evidence type="ECO:0000313" key="9">
    <source>
        <dbReference type="Proteomes" id="UP000595823"/>
    </source>
</evidence>
<keyword evidence="3" id="KW-0500">Molybdenum</keyword>
<evidence type="ECO:0000256" key="1">
    <source>
        <dbReference type="ARBA" id="ARBA00001942"/>
    </source>
</evidence>
<feature type="domain" description="Molybdopterin oxidoreductase" evidence="6">
    <location>
        <begin position="52"/>
        <end position="508"/>
    </location>
</feature>
<name>A0A7T6Z0G8_9BACI</name>
<dbReference type="Gene3D" id="3.40.228.10">
    <property type="entry name" value="Dimethylsulfoxide Reductase, domain 2"/>
    <property type="match status" value="1"/>
</dbReference>
<keyword evidence="4" id="KW-0479">Metal-binding</keyword>
<feature type="domain" description="Molybdopterin dinucleotide-binding" evidence="7">
    <location>
        <begin position="626"/>
        <end position="746"/>
    </location>
</feature>
<organism evidence="8 9">
    <name type="scientific">Salicibibacter cibarius</name>
    <dbReference type="NCBI Taxonomy" id="2743000"/>
    <lineage>
        <taxon>Bacteria</taxon>
        <taxon>Bacillati</taxon>
        <taxon>Bacillota</taxon>
        <taxon>Bacilli</taxon>
        <taxon>Bacillales</taxon>
        <taxon>Bacillaceae</taxon>
        <taxon>Salicibibacter</taxon>
    </lineage>
</organism>
<keyword evidence="9" id="KW-1185">Reference proteome</keyword>